<evidence type="ECO:0000256" key="8">
    <source>
        <dbReference type="ARBA" id="ARBA00023136"/>
    </source>
</evidence>
<dbReference type="InterPro" id="IPR048279">
    <property type="entry name" value="MdtK-like"/>
</dbReference>
<dbReference type="PIRSF" id="PIRSF006603">
    <property type="entry name" value="DinF"/>
    <property type="match status" value="1"/>
</dbReference>
<evidence type="ECO:0000256" key="2">
    <source>
        <dbReference type="ARBA" id="ARBA00008417"/>
    </source>
</evidence>
<keyword evidence="6 10" id="KW-0812">Transmembrane</keyword>
<keyword evidence="9" id="KW-0046">Antibiotic resistance</keyword>
<evidence type="ECO:0000256" key="4">
    <source>
        <dbReference type="ARBA" id="ARBA00022448"/>
    </source>
</evidence>
<protein>
    <recommendedName>
        <fullName evidence="3">Multidrug export protein MepA</fullName>
    </recommendedName>
</protein>
<dbReference type="Pfam" id="PF01554">
    <property type="entry name" value="MatE"/>
    <property type="match status" value="2"/>
</dbReference>
<comment type="similarity">
    <text evidence="2">Belongs to the multi antimicrobial extrusion (MATE) (TC 2.A.66.1) family. MepA subfamily.</text>
</comment>
<dbReference type="Proteomes" id="UP001078443">
    <property type="component" value="Unassembled WGS sequence"/>
</dbReference>
<dbReference type="RefSeq" id="WP_268040414.1">
    <property type="nucleotide sequence ID" value="NZ_JAPQER010000002.1"/>
</dbReference>
<name>A0ABT4CYU3_9CLOT</name>
<feature type="transmembrane region" description="Helical" evidence="10">
    <location>
        <begin position="48"/>
        <end position="72"/>
    </location>
</feature>
<dbReference type="InterPro" id="IPR051327">
    <property type="entry name" value="MATE_MepA_subfamily"/>
</dbReference>
<feature type="transmembrane region" description="Helical" evidence="10">
    <location>
        <begin position="357"/>
        <end position="375"/>
    </location>
</feature>
<keyword evidence="5" id="KW-1003">Cell membrane</keyword>
<dbReference type="NCBIfam" id="TIGR00797">
    <property type="entry name" value="matE"/>
    <property type="match status" value="1"/>
</dbReference>
<evidence type="ECO:0000256" key="5">
    <source>
        <dbReference type="ARBA" id="ARBA00022475"/>
    </source>
</evidence>
<comment type="subcellular location">
    <subcellularLocation>
        <location evidence="1">Cell membrane</location>
        <topology evidence="1">Multi-pass membrane protein</topology>
    </subcellularLocation>
</comment>
<feature type="transmembrane region" description="Helical" evidence="10">
    <location>
        <begin position="165"/>
        <end position="188"/>
    </location>
</feature>
<keyword evidence="12" id="KW-1185">Reference proteome</keyword>
<keyword evidence="4" id="KW-0813">Transport</keyword>
<gene>
    <name evidence="11" type="ORF">OW763_07210</name>
</gene>
<evidence type="ECO:0000256" key="1">
    <source>
        <dbReference type="ARBA" id="ARBA00004651"/>
    </source>
</evidence>
<reference evidence="11" key="1">
    <citation type="submission" date="2022-12" db="EMBL/GenBank/DDBJ databases">
        <authorList>
            <person name="Wang J."/>
        </authorList>
    </citation>
    <scope>NUCLEOTIDE SEQUENCE</scope>
    <source>
        <strain evidence="11">HY-45-18</strain>
    </source>
</reference>
<accession>A0ABT4CYU3</accession>
<dbReference type="CDD" id="cd13143">
    <property type="entry name" value="MATE_MepA_like"/>
    <property type="match status" value="1"/>
</dbReference>
<evidence type="ECO:0000256" key="10">
    <source>
        <dbReference type="SAM" id="Phobius"/>
    </source>
</evidence>
<feature type="transmembrane region" description="Helical" evidence="10">
    <location>
        <begin position="387"/>
        <end position="407"/>
    </location>
</feature>
<feature type="transmembrane region" description="Helical" evidence="10">
    <location>
        <begin position="234"/>
        <end position="259"/>
    </location>
</feature>
<feature type="transmembrane region" description="Helical" evidence="10">
    <location>
        <begin position="12"/>
        <end position="36"/>
    </location>
</feature>
<feature type="transmembrane region" description="Helical" evidence="10">
    <location>
        <begin position="136"/>
        <end position="153"/>
    </location>
</feature>
<keyword evidence="8 10" id="KW-0472">Membrane</keyword>
<keyword evidence="7 10" id="KW-1133">Transmembrane helix</keyword>
<proteinExistence type="inferred from homology"/>
<sequence>MDKTVRLREENVARLLLRFFIPAIIGNVVNALYNIVDRVYIGRGVGDLALAGLSIAFPIMIITSGFGMLMGIGGGVLESLNLGKKDQNKAEKVLGNTFVLLIIASIAVSILCFIIKTPLLKAFGASKNTLKFAEEYLSIILFGTIVQNLGFGLNNSIRSEGNANIAMSTMIIGAVLNIILDPIFIFVFGMGIKGAAIATVISQTVNTIWVIVHFRSNRSILKLKKENLKLNIQIVKGIIAIGMAPFAVQVAGGAVNVLLNKQLIIYSGDSAIGAMGVINSISMLIIMSIISITQAAQPIIGYNYGAKLYFRVKKTLKLAVTGAVALGVVSNIIIQLFPEHIIGVFNSEPKLMQIGSVGLRIFLCMLPIIGYQIIGSNYFQAIGKAKISIILSMLRQVVILIPLLIILPKYLGLIGVWVASPVSDVISFFITMILFRKEVKKLDIGNLDNTELEVC</sequence>
<dbReference type="EMBL" id="JAPQER010000002">
    <property type="protein sequence ID" value="MCY6484141.1"/>
    <property type="molecule type" value="Genomic_DNA"/>
</dbReference>
<evidence type="ECO:0000256" key="3">
    <source>
        <dbReference type="ARBA" id="ARBA00022106"/>
    </source>
</evidence>
<evidence type="ECO:0000313" key="12">
    <source>
        <dbReference type="Proteomes" id="UP001078443"/>
    </source>
</evidence>
<evidence type="ECO:0000256" key="6">
    <source>
        <dbReference type="ARBA" id="ARBA00022692"/>
    </source>
</evidence>
<evidence type="ECO:0000313" key="11">
    <source>
        <dbReference type="EMBL" id="MCY6484141.1"/>
    </source>
</evidence>
<feature type="transmembrane region" description="Helical" evidence="10">
    <location>
        <begin position="194"/>
        <end position="214"/>
    </location>
</feature>
<evidence type="ECO:0000256" key="7">
    <source>
        <dbReference type="ARBA" id="ARBA00022989"/>
    </source>
</evidence>
<feature type="transmembrane region" description="Helical" evidence="10">
    <location>
        <begin position="316"/>
        <end position="337"/>
    </location>
</feature>
<feature type="transmembrane region" description="Helical" evidence="10">
    <location>
        <begin position="413"/>
        <end position="435"/>
    </location>
</feature>
<dbReference type="InterPro" id="IPR002528">
    <property type="entry name" value="MATE_fam"/>
</dbReference>
<dbReference type="PANTHER" id="PTHR43823">
    <property type="entry name" value="SPORULATION PROTEIN YKVU"/>
    <property type="match status" value="1"/>
</dbReference>
<feature type="transmembrane region" description="Helical" evidence="10">
    <location>
        <begin position="93"/>
        <end position="116"/>
    </location>
</feature>
<dbReference type="PANTHER" id="PTHR43823:SF3">
    <property type="entry name" value="MULTIDRUG EXPORT PROTEIN MEPA"/>
    <property type="match status" value="1"/>
</dbReference>
<comment type="caution">
    <text evidence="11">The sequence shown here is derived from an EMBL/GenBank/DDBJ whole genome shotgun (WGS) entry which is preliminary data.</text>
</comment>
<evidence type="ECO:0000256" key="9">
    <source>
        <dbReference type="ARBA" id="ARBA00023251"/>
    </source>
</evidence>
<dbReference type="InterPro" id="IPR045070">
    <property type="entry name" value="MATE_MepA-like"/>
</dbReference>
<feature type="transmembrane region" description="Helical" evidence="10">
    <location>
        <begin position="271"/>
        <end position="295"/>
    </location>
</feature>
<organism evidence="11 12">
    <name type="scientific">Clostridium aestuarii</name>
    <dbReference type="NCBI Taxonomy" id="338193"/>
    <lineage>
        <taxon>Bacteria</taxon>
        <taxon>Bacillati</taxon>
        <taxon>Bacillota</taxon>
        <taxon>Clostridia</taxon>
        <taxon>Eubacteriales</taxon>
        <taxon>Clostridiaceae</taxon>
        <taxon>Clostridium</taxon>
    </lineage>
</organism>